<dbReference type="SMART" id="SM00355">
    <property type="entry name" value="ZnF_C2H2"/>
    <property type="match status" value="2"/>
</dbReference>
<dbReference type="PROSITE" id="PS50157">
    <property type="entry name" value="ZINC_FINGER_C2H2_2"/>
    <property type="match status" value="1"/>
</dbReference>
<keyword evidence="5" id="KW-1185">Reference proteome</keyword>
<sequence>MFENGYSEFRLVNDLSEACSCTQSAGSSGSVHGAEAEGGDTDSEPRPSPSTMSTSMPLQPLSIHSFGQLPTSTATATIVSLGGLSGQKGFSQALVKPEPQLETETDGVCSSLQALPTLIKQLQHGPASGAAASADSSTSDSPSPRRESDSKTGILHLNLDHTGSTLHDDSDVALNASAGSDAAIEMGDMGDGDPSSMAPNETLANLVSALFPSTSLPNGPHDFDPKQSRRSLGSVIERLHSNGTSPVPDSGKRKAHSDWGSPVEGKSYRQETPKKDLLGDFDDEERRKRNAEWTYKGDWTCKKCGSLVNPKHRTAQKLLRHMVSHGPRAWSCSGCNSKFGLHTSFVSHNKSVHNGEATPVSLRTSELEDIWFQLAHECFPDFVDQVHSCIKKTTHV</sequence>
<dbReference type="GO" id="GO:0008270">
    <property type="term" value="F:zinc ion binding"/>
    <property type="evidence" value="ECO:0007669"/>
    <property type="project" value="UniProtKB-KW"/>
</dbReference>
<reference evidence="4" key="1">
    <citation type="submission" date="2023-06" db="EMBL/GenBank/DDBJ databases">
        <authorList>
            <person name="Delattre M."/>
        </authorList>
    </citation>
    <scope>NUCLEOTIDE SEQUENCE</scope>
    <source>
        <strain evidence="4">AF72</strain>
    </source>
</reference>
<accession>A0AA36CMI3</accession>
<keyword evidence="1" id="KW-0479">Metal-binding</keyword>
<evidence type="ECO:0000313" key="4">
    <source>
        <dbReference type="EMBL" id="CAJ0571831.1"/>
    </source>
</evidence>
<comment type="caution">
    <text evidence="4">The sequence shown here is derived from an EMBL/GenBank/DDBJ whole genome shotgun (WGS) entry which is preliminary data.</text>
</comment>
<feature type="non-terminal residue" evidence="4">
    <location>
        <position position="1"/>
    </location>
</feature>
<name>A0AA36CMI3_9BILA</name>
<dbReference type="AlphaFoldDB" id="A0AA36CMI3"/>
<dbReference type="Proteomes" id="UP001177023">
    <property type="component" value="Unassembled WGS sequence"/>
</dbReference>
<dbReference type="InterPro" id="IPR013087">
    <property type="entry name" value="Znf_C2H2_type"/>
</dbReference>
<feature type="region of interest" description="Disordered" evidence="2">
    <location>
        <begin position="124"/>
        <end position="151"/>
    </location>
</feature>
<keyword evidence="1" id="KW-0862">Zinc</keyword>
<gene>
    <name evidence="4" type="ORF">MSPICULIGERA_LOCUS10229</name>
</gene>
<dbReference type="PROSITE" id="PS00028">
    <property type="entry name" value="ZINC_FINGER_C2H2_1"/>
    <property type="match status" value="1"/>
</dbReference>
<evidence type="ECO:0000313" key="5">
    <source>
        <dbReference type="Proteomes" id="UP001177023"/>
    </source>
</evidence>
<feature type="compositionally biased region" description="Basic and acidic residues" evidence="2">
    <location>
        <begin position="266"/>
        <end position="283"/>
    </location>
</feature>
<evidence type="ECO:0000256" key="1">
    <source>
        <dbReference type="PROSITE-ProRule" id="PRU00042"/>
    </source>
</evidence>
<feature type="compositionally biased region" description="Low complexity" evidence="2">
    <location>
        <begin position="125"/>
        <end position="142"/>
    </location>
</feature>
<keyword evidence="1" id="KW-0863">Zinc-finger</keyword>
<feature type="region of interest" description="Disordered" evidence="2">
    <location>
        <begin position="23"/>
        <end position="66"/>
    </location>
</feature>
<evidence type="ECO:0000259" key="3">
    <source>
        <dbReference type="PROSITE" id="PS50157"/>
    </source>
</evidence>
<feature type="region of interest" description="Disordered" evidence="2">
    <location>
        <begin position="239"/>
        <end position="283"/>
    </location>
</feature>
<protein>
    <recommendedName>
        <fullName evidence="3">C2H2-type domain-containing protein</fullName>
    </recommendedName>
</protein>
<feature type="domain" description="C2H2-type" evidence="3">
    <location>
        <begin position="330"/>
        <end position="358"/>
    </location>
</feature>
<dbReference type="EMBL" id="CATQJA010002584">
    <property type="protein sequence ID" value="CAJ0571831.1"/>
    <property type="molecule type" value="Genomic_DNA"/>
</dbReference>
<proteinExistence type="predicted"/>
<organism evidence="4 5">
    <name type="scientific">Mesorhabditis spiculigera</name>
    <dbReference type="NCBI Taxonomy" id="96644"/>
    <lineage>
        <taxon>Eukaryota</taxon>
        <taxon>Metazoa</taxon>
        <taxon>Ecdysozoa</taxon>
        <taxon>Nematoda</taxon>
        <taxon>Chromadorea</taxon>
        <taxon>Rhabditida</taxon>
        <taxon>Rhabditina</taxon>
        <taxon>Rhabditomorpha</taxon>
        <taxon>Rhabditoidea</taxon>
        <taxon>Rhabditidae</taxon>
        <taxon>Mesorhabditinae</taxon>
        <taxon>Mesorhabditis</taxon>
    </lineage>
</organism>
<evidence type="ECO:0000256" key="2">
    <source>
        <dbReference type="SAM" id="MobiDB-lite"/>
    </source>
</evidence>
<dbReference type="Gene3D" id="3.30.160.60">
    <property type="entry name" value="Classic Zinc Finger"/>
    <property type="match status" value="1"/>
</dbReference>